<feature type="compositionally biased region" description="Polar residues" evidence="1">
    <location>
        <begin position="779"/>
        <end position="796"/>
    </location>
</feature>
<sequence length="824" mass="94374">MDRKVLSIFLFLIHVKPQVDLSIAVRKFNHQKDMSEYCRRRVAPSVFLGKQVMEASSHIMHFSQLEVPYSCTLSVRTESGNNIILVIQLLSEMGLIDACAQNADQLIIYEFGETFGGYWGHLPHTMIKKTTKNYTQFYTLKTTKPTTTTERYHNIPPNGELPIVNNLLRDKKLQFIVNQSATLQADYHAKNSSYSHIRRDEDQSTAYKVNMSDYVTVYLAPNLSIYEKKNLEGKKKSDKTIDLNVRRNNLHHIALSGELPIVNNLLRDKKLQFIVNQSATLQADYHAKNSSYSHIRRDEDQSTAYKVNMSDYVTENVKPLQLDKTSNNISIKNDIDKSHFLQKGRMVDHESWENIVQAAPVMAVVLNKSEIFSNVTQKGREEHNKVDKRNKRHIHALEVENSRPRNLTTQRALTRGTEMQYQFSDLQDLAALVELQDDELEGMTLVLTPAQSLADSMSMCEPGHLECQIIGTRVCIDSMNACDAVPNCGSYDIYDEDRLKCGVTQGLQHNVYLAAFTFLAVILTILYTIQYWLKRCVPKVSDAFFIYTDATENTLLLDTIMRSPNEGDETSSKFVYSGQFFDNDTLYGDGFKGDLNENVCKKIISKCCAYLICKKRREEPADYVNEVNSVPLDKSNIFSFTEYELRRFAQSTLREEAVQTGESLEMQSEISKDEHKDVLRQGIEQDPLVKLKAVDDQASRYDEKEIRSTVYERISNTNINPEKIRVKCEVHSENIKKHFDSNKRLRFDEELTMIPSIESGGEITTDILGGRISVFGTGEQSNQDFDTITQDEPGTSDSRDFMRFWGTSKGKKGKKKKEKQLRMH</sequence>
<dbReference type="Proteomes" id="UP000838756">
    <property type="component" value="Unassembled WGS sequence"/>
</dbReference>
<evidence type="ECO:0000313" key="4">
    <source>
        <dbReference type="Proteomes" id="UP000838756"/>
    </source>
</evidence>
<keyword evidence="2" id="KW-1133">Transmembrane helix</keyword>
<proteinExistence type="predicted"/>
<dbReference type="OrthoDB" id="7477768at2759"/>
<feature type="transmembrane region" description="Helical" evidence="2">
    <location>
        <begin position="511"/>
        <end position="529"/>
    </location>
</feature>
<comment type="caution">
    <text evidence="3">The sequence shown here is derived from an EMBL/GenBank/DDBJ whole genome shotgun (WGS) entry which is preliminary data.</text>
</comment>
<evidence type="ECO:0000256" key="1">
    <source>
        <dbReference type="SAM" id="MobiDB-lite"/>
    </source>
</evidence>
<protein>
    <submittedName>
        <fullName evidence="3">Jg2915 protein</fullName>
    </submittedName>
</protein>
<feature type="region of interest" description="Disordered" evidence="1">
    <location>
        <begin position="779"/>
        <end position="824"/>
    </location>
</feature>
<keyword evidence="2" id="KW-0472">Membrane</keyword>
<evidence type="ECO:0000256" key="2">
    <source>
        <dbReference type="SAM" id="Phobius"/>
    </source>
</evidence>
<gene>
    <name evidence="3" type="primary">jg2915</name>
    <name evidence="3" type="ORF">PAEG_LOCUS25751</name>
</gene>
<keyword evidence="4" id="KW-1185">Reference proteome</keyword>
<keyword evidence="2" id="KW-0812">Transmembrane</keyword>
<dbReference type="EMBL" id="CAKXAJ010026348">
    <property type="protein sequence ID" value="CAH2267183.1"/>
    <property type="molecule type" value="Genomic_DNA"/>
</dbReference>
<name>A0A8S4SGH9_9NEOP</name>
<feature type="compositionally biased region" description="Basic residues" evidence="1">
    <location>
        <begin position="809"/>
        <end position="824"/>
    </location>
</feature>
<dbReference type="AlphaFoldDB" id="A0A8S4SGH9"/>
<accession>A0A8S4SGH9</accession>
<evidence type="ECO:0000313" key="3">
    <source>
        <dbReference type="EMBL" id="CAH2267183.1"/>
    </source>
</evidence>
<organism evidence="3 4">
    <name type="scientific">Pararge aegeria aegeria</name>
    <dbReference type="NCBI Taxonomy" id="348720"/>
    <lineage>
        <taxon>Eukaryota</taxon>
        <taxon>Metazoa</taxon>
        <taxon>Ecdysozoa</taxon>
        <taxon>Arthropoda</taxon>
        <taxon>Hexapoda</taxon>
        <taxon>Insecta</taxon>
        <taxon>Pterygota</taxon>
        <taxon>Neoptera</taxon>
        <taxon>Endopterygota</taxon>
        <taxon>Lepidoptera</taxon>
        <taxon>Glossata</taxon>
        <taxon>Ditrysia</taxon>
        <taxon>Papilionoidea</taxon>
        <taxon>Nymphalidae</taxon>
        <taxon>Satyrinae</taxon>
        <taxon>Satyrini</taxon>
        <taxon>Parargina</taxon>
        <taxon>Pararge</taxon>
    </lineage>
</organism>
<reference evidence="3" key="1">
    <citation type="submission" date="2022-03" db="EMBL/GenBank/DDBJ databases">
        <authorList>
            <person name="Lindestad O."/>
        </authorList>
    </citation>
    <scope>NUCLEOTIDE SEQUENCE</scope>
</reference>